<dbReference type="AlphaFoldDB" id="A0A4Y2D397"/>
<reference evidence="2 3" key="1">
    <citation type="journal article" date="2019" name="Sci. Rep.">
        <title>Orb-weaving spider Araneus ventricosus genome elucidates the spidroin gene catalogue.</title>
        <authorList>
            <person name="Kono N."/>
            <person name="Nakamura H."/>
            <person name="Ohtoshi R."/>
            <person name="Moran D.A.P."/>
            <person name="Shinohara A."/>
            <person name="Yoshida Y."/>
            <person name="Fujiwara M."/>
            <person name="Mori M."/>
            <person name="Tomita M."/>
            <person name="Arakawa K."/>
        </authorList>
    </citation>
    <scope>NUCLEOTIDE SEQUENCE [LARGE SCALE GENOMIC DNA]</scope>
</reference>
<feature type="non-terminal residue" evidence="2">
    <location>
        <position position="1"/>
    </location>
</feature>
<comment type="caution">
    <text evidence="2">The sequence shown here is derived from an EMBL/GenBank/DDBJ whole genome shotgun (WGS) entry which is preliminary data.</text>
</comment>
<sequence>IGAIIDASLSKIEDEDKANASLMNSVHLQVQVLKEFCLSVKEHCPAGEPGPKGNAGTPGNQGDKGDRGDRGLPGEPGPRGPQGYIGIPGPVGPKGEHGAPGINGLDGRDGIPGEPGLDGVPGRDGIDGISGRDGIPGIPGTPGRSGTNGTHEALQHPYRPHGRMTIQTGRSITSYPQLVSVPLIGLERMLSFPLNMALSMPTSKGFTSLTVIIAVVAELARHTMPRNVFSQCLGI</sequence>
<dbReference type="InterPro" id="IPR008160">
    <property type="entry name" value="Collagen"/>
</dbReference>
<evidence type="ECO:0000313" key="2">
    <source>
        <dbReference type="EMBL" id="GBM11200.1"/>
    </source>
</evidence>
<dbReference type="OrthoDB" id="5983381at2759"/>
<keyword evidence="3" id="KW-1185">Reference proteome</keyword>
<accession>A0A4Y2D397</accession>
<evidence type="ECO:0000256" key="1">
    <source>
        <dbReference type="SAM" id="MobiDB-lite"/>
    </source>
</evidence>
<dbReference type="Pfam" id="PF01391">
    <property type="entry name" value="Collagen"/>
    <property type="match status" value="1"/>
</dbReference>
<dbReference type="PANTHER" id="PTHR24637:SF284">
    <property type="entry name" value="NEMATODE CUTICLE COLLAGEN N-TERMINAL DOMAIN-CONTAINING PROTEIN"/>
    <property type="match status" value="1"/>
</dbReference>
<feature type="region of interest" description="Disordered" evidence="1">
    <location>
        <begin position="46"/>
        <end position="150"/>
    </location>
</feature>
<evidence type="ECO:0000313" key="3">
    <source>
        <dbReference type="Proteomes" id="UP000499080"/>
    </source>
</evidence>
<dbReference type="Proteomes" id="UP000499080">
    <property type="component" value="Unassembled WGS sequence"/>
</dbReference>
<protein>
    <submittedName>
        <fullName evidence="2">Uncharacterized protein</fullName>
    </submittedName>
</protein>
<gene>
    <name evidence="2" type="ORF">AVEN_133929-2_1</name>
</gene>
<name>A0A4Y2D397_ARAVE</name>
<feature type="compositionally biased region" description="Low complexity" evidence="1">
    <location>
        <begin position="127"/>
        <end position="138"/>
    </location>
</feature>
<dbReference type="EMBL" id="BGPR01000296">
    <property type="protein sequence ID" value="GBM11200.1"/>
    <property type="molecule type" value="Genomic_DNA"/>
</dbReference>
<feature type="compositionally biased region" description="Basic and acidic residues" evidence="1">
    <location>
        <begin position="63"/>
        <end position="72"/>
    </location>
</feature>
<organism evidence="2 3">
    <name type="scientific">Araneus ventricosus</name>
    <name type="common">Orbweaver spider</name>
    <name type="synonym">Epeira ventricosa</name>
    <dbReference type="NCBI Taxonomy" id="182803"/>
    <lineage>
        <taxon>Eukaryota</taxon>
        <taxon>Metazoa</taxon>
        <taxon>Ecdysozoa</taxon>
        <taxon>Arthropoda</taxon>
        <taxon>Chelicerata</taxon>
        <taxon>Arachnida</taxon>
        <taxon>Araneae</taxon>
        <taxon>Araneomorphae</taxon>
        <taxon>Entelegynae</taxon>
        <taxon>Araneoidea</taxon>
        <taxon>Araneidae</taxon>
        <taxon>Araneus</taxon>
    </lineage>
</organism>
<dbReference type="PANTHER" id="PTHR24637">
    <property type="entry name" value="COLLAGEN"/>
    <property type="match status" value="1"/>
</dbReference>
<proteinExistence type="predicted"/>